<evidence type="ECO:0000259" key="4">
    <source>
        <dbReference type="PROSITE" id="PS51371"/>
    </source>
</evidence>
<dbReference type="InterPro" id="IPR051257">
    <property type="entry name" value="Diverse_CBS-Domain"/>
</dbReference>
<dbReference type="SUPFAM" id="SSF54631">
    <property type="entry name" value="CBS-domain pair"/>
    <property type="match status" value="1"/>
</dbReference>
<dbReference type="Proteomes" id="UP001489897">
    <property type="component" value="Unassembled WGS sequence"/>
</dbReference>
<comment type="caution">
    <text evidence="5">The sequence shown here is derived from an EMBL/GenBank/DDBJ whole genome shotgun (WGS) entry which is preliminary data.</text>
</comment>
<gene>
    <name evidence="5" type="ORF">VSR73_31180</name>
</gene>
<feature type="domain" description="CBS" evidence="4">
    <location>
        <begin position="7"/>
        <end position="66"/>
    </location>
</feature>
<evidence type="ECO:0000259" key="3">
    <source>
        <dbReference type="PROSITE" id="PS50914"/>
    </source>
</evidence>
<dbReference type="Pfam" id="PF00571">
    <property type="entry name" value="CBS"/>
    <property type="match status" value="2"/>
</dbReference>
<dbReference type="EMBL" id="JAYMRV010000011">
    <property type="protein sequence ID" value="MEM5425505.1"/>
    <property type="molecule type" value="Genomic_DNA"/>
</dbReference>
<feature type="domain" description="CBS" evidence="4">
    <location>
        <begin position="96"/>
        <end position="151"/>
    </location>
</feature>
<evidence type="ECO:0000313" key="6">
    <source>
        <dbReference type="Proteomes" id="UP001489897"/>
    </source>
</evidence>
<dbReference type="PANTHER" id="PTHR43080">
    <property type="entry name" value="CBS DOMAIN-CONTAINING PROTEIN CBSX3, MITOCHONDRIAL"/>
    <property type="match status" value="1"/>
</dbReference>
<dbReference type="Pfam" id="PF04972">
    <property type="entry name" value="BON"/>
    <property type="match status" value="1"/>
</dbReference>
<evidence type="ECO:0000256" key="2">
    <source>
        <dbReference type="PROSITE-ProRule" id="PRU00703"/>
    </source>
</evidence>
<dbReference type="SMART" id="SM00116">
    <property type="entry name" value="CBS"/>
    <property type="match status" value="2"/>
</dbReference>
<dbReference type="InterPro" id="IPR017080">
    <property type="entry name" value="UCP036990_CBS_BON"/>
</dbReference>
<dbReference type="PANTHER" id="PTHR43080:SF26">
    <property type="entry name" value="REGULATORY PROTEIN"/>
    <property type="match status" value="1"/>
</dbReference>
<evidence type="ECO:0000313" key="5">
    <source>
        <dbReference type="EMBL" id="MEM5425505.1"/>
    </source>
</evidence>
<dbReference type="InterPro" id="IPR007055">
    <property type="entry name" value="BON_dom"/>
</dbReference>
<keyword evidence="6" id="KW-1185">Reference proteome</keyword>
<dbReference type="InterPro" id="IPR000644">
    <property type="entry name" value="CBS_dom"/>
</dbReference>
<reference evidence="5 6" key="1">
    <citation type="submission" date="2024-01" db="EMBL/GenBank/DDBJ databases">
        <title>The diversity of rhizobia nodulating Mimosa spp. in eleven states of Brazil covering several biomes is determined by host plant, location, and edaphic factors.</title>
        <authorList>
            <person name="Rouws L."/>
            <person name="Barauna A."/>
            <person name="Beukes C."/>
            <person name="De Faria S.M."/>
            <person name="Gross E."/>
            <person name="Dos Reis Junior F.B."/>
            <person name="Simon M."/>
            <person name="Maluk M."/>
            <person name="Odee D.W."/>
            <person name="Kenicer G."/>
            <person name="Young J.P.W."/>
            <person name="Reis V.M."/>
            <person name="Zilli J."/>
            <person name="James E.K."/>
        </authorList>
    </citation>
    <scope>NUCLEOTIDE SEQUENCE [LARGE SCALE GENOMIC DNA]</scope>
    <source>
        <strain evidence="5 6">JPY167</strain>
    </source>
</reference>
<dbReference type="Gene3D" id="3.10.580.10">
    <property type="entry name" value="CBS-domain"/>
    <property type="match status" value="1"/>
</dbReference>
<protein>
    <submittedName>
        <fullName evidence="5">CBS domain-containing protein</fullName>
    </submittedName>
</protein>
<feature type="domain" description="BON" evidence="3">
    <location>
        <begin position="158"/>
        <end position="225"/>
    </location>
</feature>
<dbReference type="PROSITE" id="PS50914">
    <property type="entry name" value="BON"/>
    <property type="match status" value="1"/>
</dbReference>
<dbReference type="RefSeq" id="WP_342949461.1">
    <property type="nucleotide sequence ID" value="NZ_JAYMRV010000011.1"/>
</dbReference>
<sequence length="230" mass="25617">MRAQDIMTASVITATPDMTIHEAATLLVENHIGSMPVVDENGQVVGIVGERDLLHRVENSTCHRKRQWWLELLLSSPRAQAARYLKEHGRVVGDVMCEEVISISEDMPLQQIADLMERRRLDSVPVLKSGTLIGNLSRSNLIRALARIAPVVELVSRDDASLREEIVRTMHGQSWGLPKNCVRVKDGVAHLCGVIESVEEKRAIRVAAESVPGVKRVEYHLEYPNVIPAL</sequence>
<organism evidence="5 6">
    <name type="scientific">Paraburkholderia ferrariae</name>
    <dbReference type="NCBI Taxonomy" id="386056"/>
    <lineage>
        <taxon>Bacteria</taxon>
        <taxon>Pseudomonadati</taxon>
        <taxon>Pseudomonadota</taxon>
        <taxon>Betaproteobacteria</taxon>
        <taxon>Burkholderiales</taxon>
        <taxon>Burkholderiaceae</taxon>
        <taxon>Paraburkholderia</taxon>
    </lineage>
</organism>
<dbReference type="Gene3D" id="3.30.1340.30">
    <property type="match status" value="1"/>
</dbReference>
<accession>A0ABU9RZL7</accession>
<evidence type="ECO:0000256" key="1">
    <source>
        <dbReference type="ARBA" id="ARBA00023122"/>
    </source>
</evidence>
<dbReference type="CDD" id="cd04586">
    <property type="entry name" value="CBS_pair_BON_assoc"/>
    <property type="match status" value="1"/>
</dbReference>
<dbReference type="InterPro" id="IPR046342">
    <property type="entry name" value="CBS_dom_sf"/>
</dbReference>
<keyword evidence="1 2" id="KW-0129">CBS domain</keyword>
<proteinExistence type="predicted"/>
<dbReference type="PIRSF" id="PIRSF036990">
    <property type="entry name" value="UCP036990_CBS_BON"/>
    <property type="match status" value="1"/>
</dbReference>
<dbReference type="PROSITE" id="PS51371">
    <property type="entry name" value="CBS"/>
    <property type="match status" value="2"/>
</dbReference>
<name>A0ABU9RZL7_9BURK</name>